<dbReference type="Proteomes" id="UP001293254">
    <property type="component" value="Unassembled WGS sequence"/>
</dbReference>
<dbReference type="EMBL" id="JACGWO010000001">
    <property type="protein sequence ID" value="KAK4441422.1"/>
    <property type="molecule type" value="Genomic_DNA"/>
</dbReference>
<dbReference type="GO" id="GO:0010024">
    <property type="term" value="P:phytochromobilin biosynthetic process"/>
    <property type="evidence" value="ECO:0007669"/>
    <property type="project" value="InterPro"/>
</dbReference>
<evidence type="ECO:0000313" key="4">
    <source>
        <dbReference type="Proteomes" id="UP001293254"/>
    </source>
</evidence>
<keyword evidence="2" id="KW-0560">Oxidoreductase</keyword>
<evidence type="ECO:0000313" key="3">
    <source>
        <dbReference type="EMBL" id="KAK4441422.1"/>
    </source>
</evidence>
<dbReference type="Gene3D" id="3.40.1500.20">
    <property type="match status" value="1"/>
</dbReference>
<keyword evidence="4" id="KW-1185">Reference proteome</keyword>
<name>A0AAE2D0F8_9LAMI</name>
<evidence type="ECO:0000256" key="2">
    <source>
        <dbReference type="ARBA" id="ARBA00023002"/>
    </source>
</evidence>
<comment type="caution">
    <text evidence="3">The sequence shown here is derived from an EMBL/GenBank/DDBJ whole genome shotgun (WGS) entry which is preliminary data.</text>
</comment>
<reference evidence="3" key="2">
    <citation type="journal article" date="2024" name="Plant">
        <title>Genomic evolution and insights into agronomic trait innovations of Sesamum species.</title>
        <authorList>
            <person name="Miao H."/>
            <person name="Wang L."/>
            <person name="Qu L."/>
            <person name="Liu H."/>
            <person name="Sun Y."/>
            <person name="Le M."/>
            <person name="Wang Q."/>
            <person name="Wei S."/>
            <person name="Zheng Y."/>
            <person name="Lin W."/>
            <person name="Duan Y."/>
            <person name="Cao H."/>
            <person name="Xiong S."/>
            <person name="Wang X."/>
            <person name="Wei L."/>
            <person name="Li C."/>
            <person name="Ma Q."/>
            <person name="Ju M."/>
            <person name="Zhao R."/>
            <person name="Li G."/>
            <person name="Mu C."/>
            <person name="Tian Q."/>
            <person name="Mei H."/>
            <person name="Zhang T."/>
            <person name="Gao T."/>
            <person name="Zhang H."/>
        </authorList>
    </citation>
    <scope>NUCLEOTIDE SEQUENCE</scope>
    <source>
        <strain evidence="3">3651</strain>
    </source>
</reference>
<organism evidence="3 4">
    <name type="scientific">Sesamum alatum</name>
    <dbReference type="NCBI Taxonomy" id="300844"/>
    <lineage>
        <taxon>Eukaryota</taxon>
        <taxon>Viridiplantae</taxon>
        <taxon>Streptophyta</taxon>
        <taxon>Embryophyta</taxon>
        <taxon>Tracheophyta</taxon>
        <taxon>Spermatophyta</taxon>
        <taxon>Magnoliopsida</taxon>
        <taxon>eudicotyledons</taxon>
        <taxon>Gunneridae</taxon>
        <taxon>Pentapetalae</taxon>
        <taxon>asterids</taxon>
        <taxon>lamiids</taxon>
        <taxon>Lamiales</taxon>
        <taxon>Pedaliaceae</taxon>
        <taxon>Sesamum</taxon>
    </lineage>
</organism>
<accession>A0AAE2D0F8</accession>
<dbReference type="InterPro" id="IPR009249">
    <property type="entry name" value="Ferredoxin-dep_bilin_Rdtase"/>
</dbReference>
<dbReference type="GO" id="GO:0050619">
    <property type="term" value="F:phytochromobilin:ferredoxin oxidoreductase activity"/>
    <property type="evidence" value="ECO:0007669"/>
    <property type="project" value="TreeGrafter"/>
</dbReference>
<proteinExistence type="inferred from homology"/>
<comment type="similarity">
    <text evidence="1">Belongs to the HY2 family.</text>
</comment>
<dbReference type="PANTHER" id="PTHR34557">
    <property type="entry name" value="PHYTOCHROMOBILIN:FERREDOXIN OXIDOREDUCTASE, CHLOROPLASTIC"/>
    <property type="match status" value="1"/>
</dbReference>
<reference evidence="3" key="1">
    <citation type="submission" date="2020-06" db="EMBL/GenBank/DDBJ databases">
        <authorList>
            <person name="Li T."/>
            <person name="Hu X."/>
            <person name="Zhang T."/>
            <person name="Song X."/>
            <person name="Zhang H."/>
            <person name="Dai N."/>
            <person name="Sheng W."/>
            <person name="Hou X."/>
            <person name="Wei L."/>
        </authorList>
    </citation>
    <scope>NUCLEOTIDE SEQUENCE</scope>
    <source>
        <strain evidence="3">3651</strain>
        <tissue evidence="3">Leaf</tissue>
    </source>
</reference>
<sequence>MDSCPYQFSSLRMISTLKKPPLQPRSTVFSMFTRTKCCSIAGTMRPSMAEANSALSYKKFVHFALEETKKHTQLIPSSLQENFNCLKAIDGKTELQMYSFGSPNIRLLRSLSIEGSDGMQVLDFAIFPRPEFDLPIFCANFFTTAVMNIVVLDLNPLHDVISQRDYKEKYYKHLIPLGVKYAELLPWGGRITTESMKFFSPIIIWTKFPPSEQKHHVLYSAFKDYLKSWLELMDQASMETDVSQIMFNLESQHRYLTWRAEKDPGHQVLRRLVGETPAKEIIRSFLFNGVDDLGSKTFIDYFPEYKSGDGTINQKRSMIGKSFESRPWDARGEFIVRKLLRARVELMNTLVPSLAVATVTPQILYDLLQHESHSVLLPAGIRELTGEGSECLMLFI</sequence>
<dbReference type="GO" id="GO:0050897">
    <property type="term" value="F:cobalt ion binding"/>
    <property type="evidence" value="ECO:0007669"/>
    <property type="project" value="InterPro"/>
</dbReference>
<gene>
    <name evidence="3" type="ORF">Salat_0477100</name>
</gene>
<dbReference type="PANTHER" id="PTHR34557:SF1">
    <property type="entry name" value="PHYTOCHROMOBILIN:FERREDOXIN OXIDOREDUCTASE, CHLOROPLASTIC"/>
    <property type="match status" value="1"/>
</dbReference>
<evidence type="ECO:0000256" key="1">
    <source>
        <dbReference type="ARBA" id="ARBA00006908"/>
    </source>
</evidence>
<dbReference type="Pfam" id="PF05996">
    <property type="entry name" value="Fe_bilin_red"/>
    <property type="match status" value="1"/>
</dbReference>
<protein>
    <submittedName>
        <fullName evidence="3">Phytochromobilin:ferredoxin oxidoreductase, chloroplastic</fullName>
    </submittedName>
</protein>
<dbReference type="AlphaFoldDB" id="A0AAE2D0F8"/>